<dbReference type="GO" id="GO:0008270">
    <property type="term" value="F:zinc ion binding"/>
    <property type="evidence" value="ECO:0007669"/>
    <property type="project" value="UniProtKB-KW"/>
</dbReference>
<protein>
    <recommendedName>
        <fullName evidence="2">SWIM-type domain-containing protein</fullName>
    </recommendedName>
</protein>
<evidence type="ECO:0000259" key="2">
    <source>
        <dbReference type="PROSITE" id="PS50966"/>
    </source>
</evidence>
<reference evidence="3" key="5">
    <citation type="journal article" date="2021" name="G3 (Bethesda)">
        <title>Aegilops tauschii genome assembly Aet v5.0 features greater sequence contiguity and improved annotation.</title>
        <authorList>
            <person name="Wang L."/>
            <person name="Zhu T."/>
            <person name="Rodriguez J.C."/>
            <person name="Deal K.R."/>
            <person name="Dubcovsky J."/>
            <person name="McGuire P.E."/>
            <person name="Lux T."/>
            <person name="Spannagl M."/>
            <person name="Mayer K.F.X."/>
            <person name="Baldrich P."/>
            <person name="Meyers B.C."/>
            <person name="Huo N."/>
            <person name="Gu Y.Q."/>
            <person name="Zhou H."/>
            <person name="Devos K.M."/>
            <person name="Bennetzen J.L."/>
            <person name="Unver T."/>
            <person name="Budak H."/>
            <person name="Gulick P.J."/>
            <person name="Galiba G."/>
            <person name="Kalapos B."/>
            <person name="Nelson D.R."/>
            <person name="Li P."/>
            <person name="You F.M."/>
            <person name="Luo M.C."/>
            <person name="Dvorak J."/>
        </authorList>
    </citation>
    <scope>NUCLEOTIDE SEQUENCE [LARGE SCALE GENOMIC DNA]</scope>
    <source>
        <strain evidence="3">cv. AL8/78</strain>
    </source>
</reference>
<evidence type="ECO:0000256" key="1">
    <source>
        <dbReference type="PROSITE-ProRule" id="PRU00325"/>
    </source>
</evidence>
<dbReference type="InterPro" id="IPR004330">
    <property type="entry name" value="FAR1_DNA_bnd_dom"/>
</dbReference>
<dbReference type="PROSITE" id="PS50966">
    <property type="entry name" value="ZF_SWIM"/>
    <property type="match status" value="1"/>
</dbReference>
<name>A0A453DAX0_AEGTS</name>
<dbReference type="Pfam" id="PF03101">
    <property type="entry name" value="FAR1"/>
    <property type="match status" value="1"/>
</dbReference>
<keyword evidence="1" id="KW-0863">Zinc-finger</keyword>
<dbReference type="AlphaFoldDB" id="A0A453DAX0"/>
<reference evidence="4" key="1">
    <citation type="journal article" date="2014" name="Science">
        <title>Ancient hybridizations among the ancestral genomes of bread wheat.</title>
        <authorList>
            <consortium name="International Wheat Genome Sequencing Consortium,"/>
            <person name="Marcussen T."/>
            <person name="Sandve S.R."/>
            <person name="Heier L."/>
            <person name="Spannagl M."/>
            <person name="Pfeifer M."/>
            <person name="Jakobsen K.S."/>
            <person name="Wulff B.B."/>
            <person name="Steuernagel B."/>
            <person name="Mayer K.F."/>
            <person name="Olsen O.A."/>
        </authorList>
    </citation>
    <scope>NUCLEOTIDE SEQUENCE [LARGE SCALE GENOMIC DNA]</scope>
    <source>
        <strain evidence="4">cv. AL8/78</strain>
    </source>
</reference>
<dbReference type="Gramene" id="AET2Gv21165200.3">
    <property type="protein sequence ID" value="AET2Gv21165200.3"/>
    <property type="gene ID" value="AET2Gv21165200"/>
</dbReference>
<reference evidence="3" key="4">
    <citation type="submission" date="2019-03" db="UniProtKB">
        <authorList>
            <consortium name="EnsemblPlants"/>
        </authorList>
    </citation>
    <scope>IDENTIFICATION</scope>
</reference>
<dbReference type="PANTHER" id="PTHR47718:SF13">
    <property type="entry name" value="OS09G0290500 PROTEIN"/>
    <property type="match status" value="1"/>
</dbReference>
<keyword evidence="1" id="KW-0479">Metal-binding</keyword>
<reference evidence="3" key="3">
    <citation type="journal article" date="2017" name="Nature">
        <title>Genome sequence of the progenitor of the wheat D genome Aegilops tauschii.</title>
        <authorList>
            <person name="Luo M.C."/>
            <person name="Gu Y.Q."/>
            <person name="Puiu D."/>
            <person name="Wang H."/>
            <person name="Twardziok S.O."/>
            <person name="Deal K.R."/>
            <person name="Huo N."/>
            <person name="Zhu T."/>
            <person name="Wang L."/>
            <person name="Wang Y."/>
            <person name="McGuire P.E."/>
            <person name="Liu S."/>
            <person name="Long H."/>
            <person name="Ramasamy R.K."/>
            <person name="Rodriguez J.C."/>
            <person name="Van S.L."/>
            <person name="Yuan L."/>
            <person name="Wang Z."/>
            <person name="Xia Z."/>
            <person name="Xiao L."/>
            <person name="Anderson O.D."/>
            <person name="Ouyang S."/>
            <person name="Liang Y."/>
            <person name="Zimin A.V."/>
            <person name="Pertea G."/>
            <person name="Qi P."/>
            <person name="Bennetzen J.L."/>
            <person name="Dai X."/>
            <person name="Dawson M.W."/>
            <person name="Muller H.G."/>
            <person name="Kugler K."/>
            <person name="Rivarola-Duarte L."/>
            <person name="Spannagl M."/>
            <person name="Mayer K.F.X."/>
            <person name="Lu F.H."/>
            <person name="Bevan M.W."/>
            <person name="Leroy P."/>
            <person name="Li P."/>
            <person name="You F.M."/>
            <person name="Sun Q."/>
            <person name="Liu Z."/>
            <person name="Lyons E."/>
            <person name="Wicker T."/>
            <person name="Salzberg S.L."/>
            <person name="Devos K.M."/>
            <person name="Dvorak J."/>
        </authorList>
    </citation>
    <scope>NUCLEOTIDE SEQUENCE [LARGE SCALE GENOMIC DNA]</scope>
    <source>
        <strain evidence="3">cv. AL8/78</strain>
    </source>
</reference>
<reference evidence="4" key="2">
    <citation type="journal article" date="2017" name="Nat. Plants">
        <title>The Aegilops tauschii genome reveals multiple impacts of transposons.</title>
        <authorList>
            <person name="Zhao G."/>
            <person name="Zou C."/>
            <person name="Li K."/>
            <person name="Wang K."/>
            <person name="Li T."/>
            <person name="Gao L."/>
            <person name="Zhang X."/>
            <person name="Wang H."/>
            <person name="Yang Z."/>
            <person name="Liu X."/>
            <person name="Jiang W."/>
            <person name="Mao L."/>
            <person name="Kong X."/>
            <person name="Jiao Y."/>
            <person name="Jia J."/>
        </authorList>
    </citation>
    <scope>NUCLEOTIDE SEQUENCE [LARGE SCALE GENOMIC DNA]</scope>
    <source>
        <strain evidence="4">cv. AL8/78</strain>
    </source>
</reference>
<evidence type="ECO:0000313" key="4">
    <source>
        <dbReference type="Proteomes" id="UP000015105"/>
    </source>
</evidence>
<dbReference type="EnsemblPlants" id="AET2Gv21165200.3">
    <property type="protein sequence ID" value="AET2Gv21165200.3"/>
    <property type="gene ID" value="AET2Gv21165200"/>
</dbReference>
<keyword evidence="1" id="KW-0862">Zinc</keyword>
<proteinExistence type="predicted"/>
<dbReference type="InterPro" id="IPR007527">
    <property type="entry name" value="Znf_SWIM"/>
</dbReference>
<accession>A0A453DAX0</accession>
<dbReference type="PANTHER" id="PTHR47718">
    <property type="entry name" value="OS01G0519700 PROTEIN"/>
    <property type="match status" value="1"/>
</dbReference>
<feature type="domain" description="SWIM-type" evidence="2">
    <location>
        <begin position="262"/>
        <end position="301"/>
    </location>
</feature>
<organism evidence="3 4">
    <name type="scientific">Aegilops tauschii subsp. strangulata</name>
    <name type="common">Goatgrass</name>
    <dbReference type="NCBI Taxonomy" id="200361"/>
    <lineage>
        <taxon>Eukaryota</taxon>
        <taxon>Viridiplantae</taxon>
        <taxon>Streptophyta</taxon>
        <taxon>Embryophyta</taxon>
        <taxon>Tracheophyta</taxon>
        <taxon>Spermatophyta</taxon>
        <taxon>Magnoliopsida</taxon>
        <taxon>Liliopsida</taxon>
        <taxon>Poales</taxon>
        <taxon>Poaceae</taxon>
        <taxon>BOP clade</taxon>
        <taxon>Pooideae</taxon>
        <taxon>Triticodae</taxon>
        <taxon>Triticeae</taxon>
        <taxon>Triticinae</taxon>
        <taxon>Aegilops</taxon>
    </lineage>
</organism>
<dbReference type="Proteomes" id="UP000015105">
    <property type="component" value="Chromosome 2D"/>
</dbReference>
<evidence type="ECO:0000313" key="3">
    <source>
        <dbReference type="EnsemblPlants" id="AET2Gv21165200.3"/>
    </source>
</evidence>
<sequence>SSRICVWRMDGHSVSLEEIEEYHIMVSQMFASENQGYEHYNRYARAKGFSVRLDDKEYVKGTREVKARRFCCSKEGHRLEKYFQATDQKREPRALTRCGCKAMLEIQHDAGRGRWFVKKFVDVHNHPLADPDQSAFLRSHRRMNDAHKADAVEYGLGGLRTFQIMNVAEKQHGGEHCISRMRRNEAELDAICSQSVPFTRIDACLLEINAARIYTPKIFKMVRDCIRRSCAWVIQEQTTVNDLVRYEVVLKDGAEGGSRRLFSVECSFDGSLMNGAFCPCRKMECEAIPCAHIFAVLVFVRAATIPPCCVSKRWTMEAKAAFVSVRNANTHVWSEEMSRYRELRNIASIALFKVSKSGERSQ</sequence>
<keyword evidence="4" id="KW-1185">Reference proteome</keyword>